<gene>
    <name evidence="1" type="ORF">METZ01_LOCUS3308</name>
</gene>
<organism evidence="1">
    <name type="scientific">marine metagenome</name>
    <dbReference type="NCBI Taxonomy" id="408172"/>
    <lineage>
        <taxon>unclassified sequences</taxon>
        <taxon>metagenomes</taxon>
        <taxon>ecological metagenomes</taxon>
    </lineage>
</organism>
<accession>A0A381N8R1</accession>
<dbReference type="PROSITE" id="PS51257">
    <property type="entry name" value="PROKAR_LIPOPROTEIN"/>
    <property type="match status" value="1"/>
</dbReference>
<name>A0A381N8R1_9ZZZZ</name>
<dbReference type="EMBL" id="UINC01000171">
    <property type="protein sequence ID" value="SUZ50454.1"/>
    <property type="molecule type" value="Genomic_DNA"/>
</dbReference>
<evidence type="ECO:0000313" key="1">
    <source>
        <dbReference type="EMBL" id="SUZ50454.1"/>
    </source>
</evidence>
<protein>
    <submittedName>
        <fullName evidence="1">Uncharacterized protein</fullName>
    </submittedName>
</protein>
<sequence length="300" mass="32600">MQGIKRITVLLMPLGLLVACSPNEAESIAPAAEPDETSMVAGAPAEGSEETAPDYYVEFMWCWAGDSATEDTVAALLADTDRLVDELGGTNLDGFRLKPSGWTSDEFDFVDAMWWPEKATRDAVWQAWTDTNAQAKIDAAHPGVESCGGEDWTYLWGFNAYVPRPPTSPWTWENPPAAAEFQFCSYNQEKGPADLQEVVRGPFSEFLDAYDAANGGGSGYFFAYLHPDFDVANAPATEAAPAEYDFVWANYWETSGDRAHGMTSFNESGGAAIQAQFDGVASCGDPQLYEGTWIIRGDTG</sequence>
<proteinExistence type="predicted"/>
<dbReference type="AlphaFoldDB" id="A0A381N8R1"/>
<reference evidence="1" key="1">
    <citation type="submission" date="2018-05" db="EMBL/GenBank/DDBJ databases">
        <authorList>
            <person name="Lanie J.A."/>
            <person name="Ng W.-L."/>
            <person name="Kazmierczak K.M."/>
            <person name="Andrzejewski T.M."/>
            <person name="Davidsen T.M."/>
            <person name="Wayne K.J."/>
            <person name="Tettelin H."/>
            <person name="Glass J.I."/>
            <person name="Rusch D."/>
            <person name="Podicherti R."/>
            <person name="Tsui H.-C.T."/>
            <person name="Winkler M.E."/>
        </authorList>
    </citation>
    <scope>NUCLEOTIDE SEQUENCE</scope>
</reference>